<organism evidence="2 3">
    <name type="scientific">Volvox africanus</name>
    <dbReference type="NCBI Taxonomy" id="51714"/>
    <lineage>
        <taxon>Eukaryota</taxon>
        <taxon>Viridiplantae</taxon>
        <taxon>Chlorophyta</taxon>
        <taxon>core chlorophytes</taxon>
        <taxon>Chlorophyceae</taxon>
        <taxon>CS clade</taxon>
        <taxon>Chlamydomonadales</taxon>
        <taxon>Volvocaceae</taxon>
        <taxon>Volvox</taxon>
    </lineage>
</organism>
<evidence type="ECO:0000313" key="2">
    <source>
        <dbReference type="EMBL" id="GLI66697.1"/>
    </source>
</evidence>
<dbReference type="SUPFAM" id="SSF82153">
    <property type="entry name" value="FAS1 domain"/>
    <property type="match status" value="2"/>
</dbReference>
<dbReference type="InterPro" id="IPR050904">
    <property type="entry name" value="Adhesion/Biosynth-related"/>
</dbReference>
<feature type="non-terminal residue" evidence="2">
    <location>
        <position position="1"/>
    </location>
</feature>
<dbReference type="EMBL" id="BSDZ01000038">
    <property type="protein sequence ID" value="GLI66697.1"/>
    <property type="molecule type" value="Genomic_DNA"/>
</dbReference>
<accession>A0ABQ5SBH0</accession>
<gene>
    <name evidence="2" type="ORF">VaNZ11_010633</name>
</gene>
<comment type="caution">
    <text evidence="2">The sequence shown here is derived from an EMBL/GenBank/DDBJ whole genome shotgun (WGS) entry which is preliminary data.</text>
</comment>
<evidence type="ECO:0000313" key="3">
    <source>
        <dbReference type="Proteomes" id="UP001165090"/>
    </source>
</evidence>
<protein>
    <recommendedName>
        <fullName evidence="1">FAS1 domain-containing protein</fullName>
    </recommendedName>
</protein>
<dbReference type="Pfam" id="PF02469">
    <property type="entry name" value="Fasciclin"/>
    <property type="match status" value="2"/>
</dbReference>
<dbReference type="PROSITE" id="PS50213">
    <property type="entry name" value="FAS1"/>
    <property type="match status" value="3"/>
</dbReference>
<feature type="domain" description="FAS1" evidence="1">
    <location>
        <begin position="45"/>
        <end position="192"/>
    </location>
</feature>
<sequence>LTVIPSSAGVVKVSSFGSDASVATANIAADGSVIHIIDNVLLPFYPSVASALERHSELGALYDAINGTVPELLSQLGPLAEVTLFAPTNSAIRVALSGVDSRFSQFLSSPAGVAFLLRYHIAQKPVIFSADDVAEDRNVTTFAGLKLTLERTGQTTRVRFPSGSATITDSYQVGLNANGSQRAAVHVIDQLLIPPSLTSVAQALNLESEANTFVAVLNVSSAYSNLMSSSNFNGTILVPTDAAFAKYILANGLNLITLISKPDFVKPTLDLHIVPNKRLSLTTLADGTKIATNSGPNTLTVRRDANGTVRFVSANNTATALYEYFAGEWGNGTTLIFIDTLLIPGSTRLSGAAASVGPSPFAMLLCSTLAAAFLHLFGRL</sequence>
<dbReference type="PANTHER" id="PTHR10900">
    <property type="entry name" value="PERIOSTIN-RELATED"/>
    <property type="match status" value="1"/>
</dbReference>
<dbReference type="SMART" id="SM00554">
    <property type="entry name" value="FAS1"/>
    <property type="match status" value="2"/>
</dbReference>
<dbReference type="Proteomes" id="UP001165090">
    <property type="component" value="Unassembled WGS sequence"/>
</dbReference>
<dbReference type="Gene3D" id="2.30.180.10">
    <property type="entry name" value="FAS1 domain"/>
    <property type="match status" value="3"/>
</dbReference>
<dbReference type="PANTHER" id="PTHR10900:SF77">
    <property type="entry name" value="FI19380P1"/>
    <property type="match status" value="1"/>
</dbReference>
<keyword evidence="3" id="KW-1185">Reference proteome</keyword>
<name>A0ABQ5SBH0_9CHLO</name>
<dbReference type="InterPro" id="IPR036378">
    <property type="entry name" value="FAS1_dom_sf"/>
</dbReference>
<evidence type="ECO:0000259" key="1">
    <source>
        <dbReference type="PROSITE" id="PS50213"/>
    </source>
</evidence>
<dbReference type="InterPro" id="IPR000782">
    <property type="entry name" value="FAS1_domain"/>
</dbReference>
<proteinExistence type="predicted"/>
<feature type="domain" description="FAS1" evidence="1">
    <location>
        <begin position="197"/>
        <end position="342"/>
    </location>
</feature>
<reference evidence="2 3" key="1">
    <citation type="journal article" date="2023" name="IScience">
        <title>Expanded male sex-determining region conserved during the evolution of homothallism in the green alga Volvox.</title>
        <authorList>
            <person name="Yamamoto K."/>
            <person name="Matsuzaki R."/>
            <person name="Mahakham W."/>
            <person name="Heman W."/>
            <person name="Sekimoto H."/>
            <person name="Kawachi M."/>
            <person name="Minakuchi Y."/>
            <person name="Toyoda A."/>
            <person name="Nozaki H."/>
        </authorList>
    </citation>
    <scope>NUCLEOTIDE SEQUENCE [LARGE SCALE GENOMIC DNA]</scope>
    <source>
        <strain evidence="2 3">NIES-4468</strain>
    </source>
</reference>
<feature type="domain" description="FAS1" evidence="1">
    <location>
        <begin position="1"/>
        <end position="41"/>
    </location>
</feature>